<name>A0A2C9WK45_MANES</name>
<proteinExistence type="predicted"/>
<keyword evidence="1" id="KW-1133">Transmembrane helix</keyword>
<dbReference type="AlphaFoldDB" id="A0A2C9WK45"/>
<evidence type="ECO:0000256" key="1">
    <source>
        <dbReference type="SAM" id="Phobius"/>
    </source>
</evidence>
<keyword evidence="1" id="KW-0472">Membrane</keyword>
<organism evidence="2">
    <name type="scientific">Manihot esculenta</name>
    <name type="common">Cassava</name>
    <name type="synonym">Jatropha manihot</name>
    <dbReference type="NCBI Taxonomy" id="3983"/>
    <lineage>
        <taxon>Eukaryota</taxon>
        <taxon>Viridiplantae</taxon>
        <taxon>Streptophyta</taxon>
        <taxon>Embryophyta</taxon>
        <taxon>Tracheophyta</taxon>
        <taxon>Spermatophyta</taxon>
        <taxon>Magnoliopsida</taxon>
        <taxon>eudicotyledons</taxon>
        <taxon>Gunneridae</taxon>
        <taxon>Pentapetalae</taxon>
        <taxon>rosids</taxon>
        <taxon>fabids</taxon>
        <taxon>Malpighiales</taxon>
        <taxon>Euphorbiaceae</taxon>
        <taxon>Crotonoideae</taxon>
        <taxon>Manihoteae</taxon>
        <taxon>Manihot</taxon>
    </lineage>
</organism>
<evidence type="ECO:0000313" key="2">
    <source>
        <dbReference type="EMBL" id="OAY60625.1"/>
    </source>
</evidence>
<sequence>MLIANSCSGGSLRVPWFYYVCGFFFLKLKVIHFLVVYLAVFPNIV</sequence>
<protein>
    <submittedName>
        <fullName evidence="2">Uncharacterized protein</fullName>
    </submittedName>
</protein>
<gene>
    <name evidence="2" type="ORF">MANES_01G126600</name>
</gene>
<reference evidence="2" key="1">
    <citation type="submission" date="2016-02" db="EMBL/GenBank/DDBJ databases">
        <title>WGS assembly of Manihot esculenta.</title>
        <authorList>
            <person name="Bredeson J.V."/>
            <person name="Prochnik S.E."/>
            <person name="Lyons J.B."/>
            <person name="Schmutz J."/>
            <person name="Grimwood J."/>
            <person name="Vrebalov J."/>
            <person name="Bart R.S."/>
            <person name="Amuge T."/>
            <person name="Ferguson M.E."/>
            <person name="Green R."/>
            <person name="Putnam N."/>
            <person name="Stites J."/>
            <person name="Rounsley S."/>
            <person name="Rokhsar D.S."/>
        </authorList>
    </citation>
    <scope>NUCLEOTIDE SEQUENCE [LARGE SCALE GENOMIC DNA]</scope>
    <source>
        <tissue evidence="2">Leaf</tissue>
    </source>
</reference>
<feature type="transmembrane region" description="Helical" evidence="1">
    <location>
        <begin position="16"/>
        <end position="40"/>
    </location>
</feature>
<dbReference type="EMBL" id="CM004387">
    <property type="protein sequence ID" value="OAY60625.1"/>
    <property type="molecule type" value="Genomic_DNA"/>
</dbReference>
<accession>A0A2C9WK45</accession>
<keyword evidence="1" id="KW-0812">Transmembrane</keyword>